<sequence>MRVVAGKYKGFNLSAPKNKNTRPTDNKIKEAIFDMLYPMKTNGNALDLFAGSGQMGIEFLSRDLHFVYFNEIDRLSIKSLKENLEKINDPNYEISKLDYRAALENYKNKGIKFDYIFLDPPYDEEYITESVELILNYELLNDDGIVITESDRNIEFSDTYDLYLIKEKTYGRKLVKIYIK</sequence>
<organism evidence="3 4">
    <name type="scientific">Anaerococcus martiniensis</name>
    <dbReference type="NCBI Taxonomy" id="3115615"/>
    <lineage>
        <taxon>Bacteria</taxon>
        <taxon>Bacillati</taxon>
        <taxon>Bacillota</taxon>
        <taxon>Tissierellia</taxon>
        <taxon>Tissierellales</taxon>
        <taxon>Peptoniphilaceae</taxon>
        <taxon>Anaerococcus</taxon>
    </lineage>
</organism>
<proteinExistence type="predicted"/>
<dbReference type="PIRSF" id="PIRSF004553">
    <property type="entry name" value="CHP00095"/>
    <property type="match status" value="1"/>
</dbReference>
<gene>
    <name evidence="3" type="primary">rsmD</name>
    <name evidence="3" type="ORF">ACCQ41_00115</name>
</gene>
<dbReference type="EC" id="2.1.1.171" evidence="3"/>
<dbReference type="Pfam" id="PF03602">
    <property type="entry name" value="Cons_hypoth95"/>
    <property type="match status" value="1"/>
</dbReference>
<dbReference type="GO" id="GO:0052913">
    <property type="term" value="F:16S rRNA (guanine(966)-N(2))-methyltransferase activity"/>
    <property type="evidence" value="ECO:0007669"/>
    <property type="project" value="UniProtKB-EC"/>
</dbReference>
<accession>A0ABW9M967</accession>
<dbReference type="Gene3D" id="3.40.50.150">
    <property type="entry name" value="Vaccinia Virus protein VP39"/>
    <property type="match status" value="1"/>
</dbReference>
<dbReference type="EMBL" id="JBGMEI010000001">
    <property type="protein sequence ID" value="MFO3664665.1"/>
    <property type="molecule type" value="Genomic_DNA"/>
</dbReference>
<evidence type="ECO:0000313" key="4">
    <source>
        <dbReference type="Proteomes" id="UP001637996"/>
    </source>
</evidence>
<comment type="caution">
    <text evidence="3">The sequence shown here is derived from an EMBL/GenBank/DDBJ whole genome shotgun (WGS) entry which is preliminary data.</text>
</comment>
<keyword evidence="2 3" id="KW-0808">Transferase</keyword>
<evidence type="ECO:0000256" key="1">
    <source>
        <dbReference type="ARBA" id="ARBA00022603"/>
    </source>
</evidence>
<dbReference type="SUPFAM" id="SSF53335">
    <property type="entry name" value="S-adenosyl-L-methionine-dependent methyltransferases"/>
    <property type="match status" value="1"/>
</dbReference>
<name>A0ABW9M967_9FIRM</name>
<dbReference type="CDD" id="cd02440">
    <property type="entry name" value="AdoMet_MTases"/>
    <property type="match status" value="1"/>
</dbReference>
<dbReference type="PANTHER" id="PTHR43542">
    <property type="entry name" value="METHYLTRANSFERASE"/>
    <property type="match status" value="1"/>
</dbReference>
<dbReference type="InterPro" id="IPR002052">
    <property type="entry name" value="DNA_methylase_N6_adenine_CS"/>
</dbReference>
<protein>
    <submittedName>
        <fullName evidence="3">16S rRNA (Guanine(966)-N(2))-methyltransferase RsmD</fullName>
        <ecNumber evidence="3">2.1.1.171</ecNumber>
    </submittedName>
</protein>
<dbReference type="Proteomes" id="UP001637996">
    <property type="component" value="Unassembled WGS sequence"/>
</dbReference>
<keyword evidence="4" id="KW-1185">Reference proteome</keyword>
<dbReference type="InterPro" id="IPR004398">
    <property type="entry name" value="RNA_MeTrfase_RsmD"/>
</dbReference>
<reference evidence="3 4" key="1">
    <citation type="journal article" date="2025" name="Anaerobe">
        <title>Description of Anaerococcus kampingiae sp. nov., Anaerococcus groningensis sp. nov., Anaerococcus martiniensis sp. nov., and Anaerococcus cruorum sp. nov., isolated from human clinical specimens.</title>
        <authorList>
            <person name="Boiten K.E."/>
            <person name="Meijer J."/>
            <person name="van Wezel E.M."/>
            <person name="Veloo A.C.M."/>
        </authorList>
    </citation>
    <scope>NUCLEOTIDE SEQUENCE [LARGE SCALE GENOMIC DNA]</scope>
    <source>
        <strain evidence="3 4">ENR0831</strain>
    </source>
</reference>
<evidence type="ECO:0000313" key="3">
    <source>
        <dbReference type="EMBL" id="MFO3664665.1"/>
    </source>
</evidence>
<dbReference type="RefSeq" id="WP_410030471.1">
    <property type="nucleotide sequence ID" value="NZ_JBGMEI010000001.1"/>
</dbReference>
<dbReference type="PROSITE" id="PS00092">
    <property type="entry name" value="N6_MTASE"/>
    <property type="match status" value="1"/>
</dbReference>
<dbReference type="InterPro" id="IPR029063">
    <property type="entry name" value="SAM-dependent_MTases_sf"/>
</dbReference>
<dbReference type="NCBIfam" id="TIGR00095">
    <property type="entry name" value="16S rRNA (guanine(966)-N(2))-methyltransferase RsmD"/>
    <property type="match status" value="1"/>
</dbReference>
<evidence type="ECO:0000256" key="2">
    <source>
        <dbReference type="ARBA" id="ARBA00022679"/>
    </source>
</evidence>
<dbReference type="PANTHER" id="PTHR43542:SF1">
    <property type="entry name" value="METHYLTRANSFERASE"/>
    <property type="match status" value="1"/>
</dbReference>
<keyword evidence="1 3" id="KW-0489">Methyltransferase</keyword>